<organism evidence="1">
    <name type="scientific">mine drainage metagenome</name>
    <dbReference type="NCBI Taxonomy" id="410659"/>
    <lineage>
        <taxon>unclassified sequences</taxon>
        <taxon>metagenomes</taxon>
        <taxon>ecological metagenomes</taxon>
    </lineage>
</organism>
<name>A0A1J5QPV7_9ZZZZ</name>
<comment type="caution">
    <text evidence="1">The sequence shown here is derived from an EMBL/GenBank/DDBJ whole genome shotgun (WGS) entry which is preliminary data.</text>
</comment>
<proteinExistence type="predicted"/>
<reference evidence="1" key="1">
    <citation type="submission" date="2016-10" db="EMBL/GenBank/DDBJ databases">
        <title>Sequence of Gallionella enrichment culture.</title>
        <authorList>
            <person name="Poehlein A."/>
            <person name="Muehling M."/>
            <person name="Daniel R."/>
        </authorList>
    </citation>
    <scope>NUCLEOTIDE SEQUENCE</scope>
</reference>
<evidence type="ECO:0000313" key="1">
    <source>
        <dbReference type="EMBL" id="OIQ85657.1"/>
    </source>
</evidence>
<accession>A0A1J5QPV7</accession>
<dbReference type="AlphaFoldDB" id="A0A1J5QPV7"/>
<protein>
    <submittedName>
        <fullName evidence="1">Uncharacterized protein</fullName>
    </submittedName>
</protein>
<sequence length="151" mass="16902">MEPTAAAVPDRASREPEPGLRTLRHSRRDLRIELLRVNRWRLLVRSRIEVAVAAATLPEPLGQDPLPYLGVDVQNVLPMQTDLETALRSGLPIGELDRLDLLRDLDRRLGTYQECVATALERATEEFIARLSLHPADALDLPELQSARVTA</sequence>
<gene>
    <name evidence="1" type="ORF">GALL_324950</name>
</gene>
<dbReference type="EMBL" id="MLJW01000530">
    <property type="protein sequence ID" value="OIQ85657.1"/>
    <property type="molecule type" value="Genomic_DNA"/>
</dbReference>